<dbReference type="EMBL" id="CALNXI010003704">
    <property type="protein sequence ID" value="CAH3194086.1"/>
    <property type="molecule type" value="Genomic_DNA"/>
</dbReference>
<organism evidence="1 2">
    <name type="scientific">Porites evermanni</name>
    <dbReference type="NCBI Taxonomy" id="104178"/>
    <lineage>
        <taxon>Eukaryota</taxon>
        <taxon>Metazoa</taxon>
        <taxon>Cnidaria</taxon>
        <taxon>Anthozoa</taxon>
        <taxon>Hexacorallia</taxon>
        <taxon>Scleractinia</taxon>
        <taxon>Fungiina</taxon>
        <taxon>Poritidae</taxon>
        <taxon>Porites</taxon>
    </lineage>
</organism>
<evidence type="ECO:0000313" key="2">
    <source>
        <dbReference type="Proteomes" id="UP001159427"/>
    </source>
</evidence>
<keyword evidence="2" id="KW-1185">Reference proteome</keyword>
<sequence length="108" mass="11980">VSCISTATTTVIDLSHDRGDQSDKCTTGTVVDSDEGDMSVNCISKSVVIDLSTPENDKSDMYNTGLEMWIREQRALRVQPEDPAGVEVRVLTPLGMWKRKIPKTAFYQ</sequence>
<accession>A0ABN8SUU0</accession>
<gene>
    <name evidence="1" type="ORF">PEVE_00027146</name>
</gene>
<dbReference type="Proteomes" id="UP001159427">
    <property type="component" value="Unassembled WGS sequence"/>
</dbReference>
<evidence type="ECO:0000313" key="1">
    <source>
        <dbReference type="EMBL" id="CAH3194086.1"/>
    </source>
</evidence>
<comment type="caution">
    <text evidence="1">The sequence shown here is derived from an EMBL/GenBank/DDBJ whole genome shotgun (WGS) entry which is preliminary data.</text>
</comment>
<name>A0ABN8SUU0_9CNID</name>
<reference evidence="1 2" key="1">
    <citation type="submission" date="2022-05" db="EMBL/GenBank/DDBJ databases">
        <authorList>
            <consortium name="Genoscope - CEA"/>
            <person name="William W."/>
        </authorList>
    </citation>
    <scope>NUCLEOTIDE SEQUENCE [LARGE SCALE GENOMIC DNA]</scope>
</reference>
<proteinExistence type="predicted"/>
<feature type="non-terminal residue" evidence="1">
    <location>
        <position position="108"/>
    </location>
</feature>
<protein>
    <submittedName>
        <fullName evidence="1">Uncharacterized protein</fullName>
    </submittedName>
</protein>
<feature type="non-terminal residue" evidence="1">
    <location>
        <position position="1"/>
    </location>
</feature>